<dbReference type="PANTHER" id="PTHR22901:SF0">
    <property type="entry name" value="SIALATE O-ACETYLESTERASE"/>
    <property type="match status" value="1"/>
</dbReference>
<protein>
    <submittedName>
        <fullName evidence="5">Sialate O-acetylesterase</fullName>
    </submittedName>
</protein>
<evidence type="ECO:0000259" key="3">
    <source>
        <dbReference type="Pfam" id="PF02837"/>
    </source>
</evidence>
<comment type="caution">
    <text evidence="5">The sequence shown here is derived from an EMBL/GenBank/DDBJ whole genome shotgun (WGS) entry which is preliminary data.</text>
</comment>
<dbReference type="InterPro" id="IPR036514">
    <property type="entry name" value="SGNH_hydro_sf"/>
</dbReference>
<dbReference type="Pfam" id="PF03629">
    <property type="entry name" value="SASA"/>
    <property type="match status" value="2"/>
</dbReference>
<dbReference type="InterPro" id="IPR006104">
    <property type="entry name" value="Glyco_hydro_2_N"/>
</dbReference>
<dbReference type="GO" id="GO:0004553">
    <property type="term" value="F:hydrolase activity, hydrolyzing O-glycosyl compounds"/>
    <property type="evidence" value="ECO:0007669"/>
    <property type="project" value="InterPro"/>
</dbReference>
<dbReference type="Gene3D" id="2.60.40.10">
    <property type="entry name" value="Immunoglobulins"/>
    <property type="match status" value="1"/>
</dbReference>
<feature type="domain" description="Sialate O-acetylesterase" evidence="4">
    <location>
        <begin position="106"/>
        <end position="235"/>
    </location>
</feature>
<reference evidence="5 6" key="1">
    <citation type="submission" date="2018-11" db="EMBL/GenBank/DDBJ databases">
        <title>Chryseotalea sanarue gen. nov., sp., nov., a member of the family Cytophagaceae, isolated from a brackish lake in Hamamatsu Japan.</title>
        <authorList>
            <person name="Maejima Y."/>
            <person name="Iino T."/>
            <person name="Muraguchi Y."/>
            <person name="Fukuda K."/>
            <person name="Ohkuma M."/>
            <person name="Moriuchi R."/>
            <person name="Dohra H."/>
            <person name="Kimbara K."/>
            <person name="Shintani M."/>
        </authorList>
    </citation>
    <scope>NUCLEOTIDE SEQUENCE [LARGE SCALE GENOMIC DNA]</scope>
    <source>
        <strain evidence="5 6">Ys</strain>
    </source>
</reference>
<dbReference type="GO" id="GO:0001681">
    <property type="term" value="F:sialate O-acetylesterase activity"/>
    <property type="evidence" value="ECO:0007669"/>
    <property type="project" value="InterPro"/>
</dbReference>
<dbReference type="Gene3D" id="3.40.50.1110">
    <property type="entry name" value="SGNH hydrolase"/>
    <property type="match status" value="2"/>
</dbReference>
<comment type="similarity">
    <text evidence="1">Belongs to the glycosyl hydrolase 2 family.</text>
</comment>
<dbReference type="SUPFAM" id="SSF49785">
    <property type="entry name" value="Galactose-binding domain-like"/>
    <property type="match status" value="1"/>
</dbReference>
<evidence type="ECO:0000313" key="5">
    <source>
        <dbReference type="EMBL" id="GCC50315.1"/>
    </source>
</evidence>
<dbReference type="SUPFAM" id="SSF52266">
    <property type="entry name" value="SGNH hydrolase"/>
    <property type="match status" value="1"/>
</dbReference>
<dbReference type="OrthoDB" id="9816001at2"/>
<name>A0A401U604_9BACT</name>
<dbReference type="PANTHER" id="PTHR22901">
    <property type="entry name" value="SIALATE O-ACETYLESTERASE"/>
    <property type="match status" value="1"/>
</dbReference>
<gene>
    <name evidence="5" type="ORF">SanaruYs_05300</name>
</gene>
<accession>A0A401U604</accession>
<evidence type="ECO:0000313" key="6">
    <source>
        <dbReference type="Proteomes" id="UP000288227"/>
    </source>
</evidence>
<sequence length="648" mass="72276">MKMVRNTLLIILLFVSSIVVTHAQIKLPRLISDGMVLQRDIQLSLWGWASPGEKIQLTFQNKKYEGTTDASGKWAIQLPKQKAGGPYDLHFSGTTSITVKNVVFGDVWVCSGQSNMELPMERVKEKYRTEIAQSENQFIRHFLVPDRYNFKQEEQDVSGGIWEAANPKNILNFSAVGYFFAKDLYARYQVPIGLINSALGGSPVEAWMSEEALKKFPNHYKEAQRFKSDSVIRAIEASDNKRAQDWYATANATDKGLKAWHKTDLDDTDWQSINVPAYWASSPIGNVNGVVWYRKKINIPSAMLGTKLSLWLGRIVDADSVFVNNVFVGTTSYQYPPRRYEVPAGILKAGENTIAVRVINSAGRGGFVEDKPYFIASASDTLSLEGQWKIKVGAIMPPLQGPTFIRWKPVGLYNAMIAPLLSFPIKGVIWYQGESNTGNPVEYASSFPAMISNWRENWKQGDFPFLFVQLANFMQVKTEPTESGWAALRQSQLKTLNVPATGMAVIIDIGEWNDIHPLNKEDVGKRLAFQAQRIVYGDKKIVASGPLYQSSAIKGNQVILTFSSTGKGLTSSDGKELKYFAIAGADKKFVWAKAKIEGDKIVVWSDAIPNPAFVRYAWADNPEGANLCNKEGLPASPFTTEQFDVSER</sequence>
<evidence type="ECO:0000256" key="1">
    <source>
        <dbReference type="ARBA" id="ARBA00007401"/>
    </source>
</evidence>
<dbReference type="RefSeq" id="WP_127120957.1">
    <property type="nucleotide sequence ID" value="NZ_BHXQ01000001.1"/>
</dbReference>
<dbReference type="InterPro" id="IPR013783">
    <property type="entry name" value="Ig-like_fold"/>
</dbReference>
<feature type="domain" description="Glycosyl hydrolases family 2 sugar binding" evidence="3">
    <location>
        <begin position="260"/>
        <end position="376"/>
    </location>
</feature>
<dbReference type="GO" id="GO:0005975">
    <property type="term" value="P:carbohydrate metabolic process"/>
    <property type="evidence" value="ECO:0007669"/>
    <property type="project" value="InterPro"/>
</dbReference>
<dbReference type="Proteomes" id="UP000288227">
    <property type="component" value="Unassembled WGS sequence"/>
</dbReference>
<dbReference type="AlphaFoldDB" id="A0A401U604"/>
<dbReference type="InterPro" id="IPR039329">
    <property type="entry name" value="SIAE"/>
</dbReference>
<dbReference type="Pfam" id="PF02837">
    <property type="entry name" value="Glyco_hydro_2_N"/>
    <property type="match status" value="1"/>
</dbReference>
<keyword evidence="6" id="KW-1185">Reference proteome</keyword>
<evidence type="ECO:0000256" key="2">
    <source>
        <dbReference type="ARBA" id="ARBA00022801"/>
    </source>
</evidence>
<evidence type="ECO:0000259" key="4">
    <source>
        <dbReference type="Pfam" id="PF03629"/>
    </source>
</evidence>
<dbReference type="EMBL" id="BHXQ01000001">
    <property type="protein sequence ID" value="GCC50315.1"/>
    <property type="molecule type" value="Genomic_DNA"/>
</dbReference>
<dbReference type="InterPro" id="IPR008979">
    <property type="entry name" value="Galactose-bd-like_sf"/>
</dbReference>
<keyword evidence="2" id="KW-0378">Hydrolase</keyword>
<dbReference type="InterPro" id="IPR005181">
    <property type="entry name" value="SASA"/>
</dbReference>
<feature type="domain" description="Sialate O-acetylesterase" evidence="4">
    <location>
        <begin position="396"/>
        <end position="506"/>
    </location>
</feature>
<proteinExistence type="inferred from homology"/>
<organism evidence="5 6">
    <name type="scientific">Chryseotalea sanaruensis</name>
    <dbReference type="NCBI Taxonomy" id="2482724"/>
    <lineage>
        <taxon>Bacteria</taxon>
        <taxon>Pseudomonadati</taxon>
        <taxon>Bacteroidota</taxon>
        <taxon>Cytophagia</taxon>
        <taxon>Cytophagales</taxon>
        <taxon>Chryseotaleaceae</taxon>
        <taxon>Chryseotalea</taxon>
    </lineage>
</organism>